<dbReference type="PROSITE" id="PS50011">
    <property type="entry name" value="PROTEIN_KINASE_DOM"/>
    <property type="match status" value="1"/>
</dbReference>
<evidence type="ECO:0000256" key="3">
    <source>
        <dbReference type="SAM" id="MobiDB-lite"/>
    </source>
</evidence>
<dbReference type="OrthoDB" id="4062651at2759"/>
<evidence type="ECO:0000256" key="1">
    <source>
        <dbReference type="ARBA" id="ARBA00022741"/>
    </source>
</evidence>
<evidence type="ECO:0000313" key="5">
    <source>
        <dbReference type="EMBL" id="CDS03335.1"/>
    </source>
</evidence>
<feature type="compositionally biased region" description="Polar residues" evidence="3">
    <location>
        <begin position="431"/>
        <end position="449"/>
    </location>
</feature>
<dbReference type="SUPFAM" id="SSF56112">
    <property type="entry name" value="Protein kinase-like (PK-like)"/>
    <property type="match status" value="1"/>
</dbReference>
<dbReference type="GO" id="GO:0005524">
    <property type="term" value="F:ATP binding"/>
    <property type="evidence" value="ECO:0007669"/>
    <property type="project" value="UniProtKB-KW"/>
</dbReference>
<reference evidence="5" key="1">
    <citation type="journal article" date="2014" name="Genome Announc.">
        <title>De novo whole-genome sequence and genome annotation of Lichtheimia ramosa.</title>
        <authorList>
            <person name="Linde J."/>
            <person name="Schwartze V."/>
            <person name="Binder U."/>
            <person name="Lass-Florl C."/>
            <person name="Voigt K."/>
            <person name="Horn F."/>
        </authorList>
    </citation>
    <scope>NUCLEOTIDE SEQUENCE</scope>
    <source>
        <strain evidence="5">JMRC FSU:6197</strain>
    </source>
</reference>
<dbReference type="AlphaFoldDB" id="A0A077W965"/>
<sequence length="557" mass="62818">MTARSSSVGFIKHQSTLEKDPRFMEQLSIIDNDCRRASTTLDIPMIGDSSSSSSRGNPTIQQQQRPEGTSSFSSISTEGTSTSPENSLCHVVSAPIIDTSQHHSARTSVSSDHGMLFTPTTTAIRPHSEIILPHHHHHHQQQQERSTWKRKSSTFFITRLLRRWSYHTSSDIQLMGNHRYIGRLVDRYGDYVKPDRRGSTTHKSMGATSHKNIASGATAVIRLVRSLNGDSILAVKEFKRRGKDENVKEYMKRMHNEYCISKTVSNHRNVVKTLDLVLDEQNRWCTIMEYCSGGDLFTLLRERATPIPIMEQACLFKQLLLGLQHLHRHGIAHRDIKPENLILTAGGTLKIADFGTSTVMRNVFKSHQVQPCNQWCGSSEFWSPEMWTLKHQQQRYDGQALDVWSAGITFFCMRFGKLPFRAAFYHDPKTRQSTPLPSDAQSTSPAYVSATASDGGDPAFGLYYYQRQTQGPMHCDLWEGTTTGVNNNDLLQQSTSSLSEKECECIAGMLDPHPITRWTVDQALASAWMSTDIEMCNDGALPNGWRHYHCIPPSTTT</sequence>
<dbReference type="Pfam" id="PF00069">
    <property type="entry name" value="Pkinase"/>
    <property type="match status" value="1"/>
</dbReference>
<organism evidence="5">
    <name type="scientific">Lichtheimia ramosa</name>
    <dbReference type="NCBI Taxonomy" id="688394"/>
    <lineage>
        <taxon>Eukaryota</taxon>
        <taxon>Fungi</taxon>
        <taxon>Fungi incertae sedis</taxon>
        <taxon>Mucoromycota</taxon>
        <taxon>Mucoromycotina</taxon>
        <taxon>Mucoromycetes</taxon>
        <taxon>Mucorales</taxon>
        <taxon>Lichtheimiaceae</taxon>
        <taxon>Lichtheimia</taxon>
    </lineage>
</organism>
<dbReference type="GO" id="GO:0000226">
    <property type="term" value="P:microtubule cytoskeleton organization"/>
    <property type="evidence" value="ECO:0007669"/>
    <property type="project" value="TreeGrafter"/>
</dbReference>
<feature type="compositionally biased region" description="Low complexity" evidence="3">
    <location>
        <begin position="69"/>
        <end position="83"/>
    </location>
</feature>
<dbReference type="InterPro" id="IPR000719">
    <property type="entry name" value="Prot_kinase_dom"/>
</dbReference>
<dbReference type="SMART" id="SM00220">
    <property type="entry name" value="S_TKc"/>
    <property type="match status" value="1"/>
</dbReference>
<evidence type="ECO:0000256" key="2">
    <source>
        <dbReference type="ARBA" id="ARBA00022840"/>
    </source>
</evidence>
<dbReference type="PANTHER" id="PTHR24346:SF76">
    <property type="entry name" value="NON-SPECIFIC SERINE_THREONINE PROTEIN KINASE"/>
    <property type="match status" value="1"/>
</dbReference>
<feature type="region of interest" description="Disordered" evidence="3">
    <location>
        <begin position="43"/>
        <end position="86"/>
    </location>
</feature>
<name>A0A077W965_9FUNG</name>
<evidence type="ECO:0000259" key="4">
    <source>
        <dbReference type="PROSITE" id="PS50011"/>
    </source>
</evidence>
<feature type="region of interest" description="Disordered" evidence="3">
    <location>
        <begin position="430"/>
        <end position="449"/>
    </location>
</feature>
<dbReference type="GO" id="GO:0035556">
    <property type="term" value="P:intracellular signal transduction"/>
    <property type="evidence" value="ECO:0007669"/>
    <property type="project" value="TreeGrafter"/>
</dbReference>
<dbReference type="PROSITE" id="PS00108">
    <property type="entry name" value="PROTEIN_KINASE_ST"/>
    <property type="match status" value="1"/>
</dbReference>
<keyword evidence="2" id="KW-0067">ATP-binding</keyword>
<gene>
    <name evidence="5" type="ORF">LRAMOSA00737</name>
</gene>
<dbReference type="EMBL" id="LK023313">
    <property type="protein sequence ID" value="CDS03335.1"/>
    <property type="molecule type" value="Genomic_DNA"/>
</dbReference>
<proteinExistence type="predicted"/>
<dbReference type="InterPro" id="IPR008271">
    <property type="entry name" value="Ser/Thr_kinase_AS"/>
</dbReference>
<dbReference type="GO" id="GO:0004674">
    <property type="term" value="F:protein serine/threonine kinase activity"/>
    <property type="evidence" value="ECO:0007669"/>
    <property type="project" value="TreeGrafter"/>
</dbReference>
<accession>A0A077W965</accession>
<dbReference type="PANTHER" id="PTHR24346">
    <property type="entry name" value="MAP/MICROTUBULE AFFINITY-REGULATING KINASE"/>
    <property type="match status" value="1"/>
</dbReference>
<dbReference type="Gene3D" id="1.10.510.10">
    <property type="entry name" value="Transferase(Phosphotransferase) domain 1"/>
    <property type="match status" value="1"/>
</dbReference>
<dbReference type="InterPro" id="IPR011009">
    <property type="entry name" value="Kinase-like_dom_sf"/>
</dbReference>
<feature type="compositionally biased region" description="Polar residues" evidence="3">
    <location>
        <begin position="55"/>
        <end position="68"/>
    </location>
</feature>
<feature type="domain" description="Protein kinase" evidence="4">
    <location>
        <begin position="207"/>
        <end position="529"/>
    </location>
</feature>
<dbReference type="GO" id="GO:0005737">
    <property type="term" value="C:cytoplasm"/>
    <property type="evidence" value="ECO:0007669"/>
    <property type="project" value="TreeGrafter"/>
</dbReference>
<keyword evidence="1" id="KW-0547">Nucleotide-binding</keyword>
<protein>
    <recommendedName>
        <fullName evidence="4">Protein kinase domain-containing protein</fullName>
    </recommendedName>
</protein>